<feature type="region of interest" description="Disordered" evidence="3">
    <location>
        <begin position="695"/>
        <end position="725"/>
    </location>
</feature>
<evidence type="ECO:0000259" key="6">
    <source>
        <dbReference type="PROSITE" id="PS50206"/>
    </source>
</evidence>
<feature type="compositionally biased region" description="Polar residues" evidence="3">
    <location>
        <begin position="10"/>
        <end position="22"/>
    </location>
</feature>
<feature type="compositionally biased region" description="Low complexity" evidence="3">
    <location>
        <begin position="1212"/>
        <end position="1221"/>
    </location>
</feature>
<dbReference type="PROSITE" id="PS50055">
    <property type="entry name" value="TYR_PHOSPHATASE_PTP"/>
    <property type="match status" value="1"/>
</dbReference>
<proteinExistence type="inferred from homology"/>
<feature type="region of interest" description="Disordered" evidence="3">
    <location>
        <begin position="511"/>
        <end position="561"/>
    </location>
</feature>
<dbReference type="Pfam" id="PF00102">
    <property type="entry name" value="Y_phosphatase"/>
    <property type="match status" value="3"/>
</dbReference>
<dbReference type="Gene3D" id="3.90.190.10">
    <property type="entry name" value="Protein tyrosine phosphatase superfamily"/>
    <property type="match status" value="2"/>
</dbReference>
<dbReference type="EC" id="3.1.3.48" evidence="2"/>
<feature type="compositionally biased region" description="Acidic residues" evidence="3">
    <location>
        <begin position="1320"/>
        <end position="1332"/>
    </location>
</feature>
<evidence type="ECO:0000256" key="1">
    <source>
        <dbReference type="ARBA" id="ARBA00009649"/>
    </source>
</evidence>
<evidence type="ECO:0000256" key="2">
    <source>
        <dbReference type="ARBA" id="ARBA00013064"/>
    </source>
</evidence>
<feature type="region of interest" description="Disordered" evidence="3">
    <location>
        <begin position="55"/>
        <end position="74"/>
    </location>
</feature>
<feature type="compositionally biased region" description="Low complexity" evidence="3">
    <location>
        <begin position="1114"/>
        <end position="1131"/>
    </location>
</feature>
<feature type="domain" description="Tyrosine-protein phosphatase" evidence="4">
    <location>
        <begin position="577"/>
        <end position="874"/>
    </location>
</feature>
<gene>
    <name evidence="7" type="ORF">QCA50_008641</name>
</gene>
<feature type="compositionally biased region" description="Low complexity" evidence="3">
    <location>
        <begin position="888"/>
        <end position="897"/>
    </location>
</feature>
<feature type="compositionally biased region" description="Polar residues" evidence="3">
    <location>
        <begin position="997"/>
        <end position="1021"/>
    </location>
</feature>
<dbReference type="PRINTS" id="PR00700">
    <property type="entry name" value="PRTYPHPHTASE"/>
</dbReference>
<feature type="domain" description="Tyrosine specific protein phosphatases" evidence="5">
    <location>
        <begin position="844"/>
        <end position="867"/>
    </location>
</feature>
<feature type="region of interest" description="Disordered" evidence="3">
    <location>
        <begin position="1367"/>
        <end position="1430"/>
    </location>
</feature>
<dbReference type="InterPro" id="IPR029021">
    <property type="entry name" value="Prot-tyrosine_phosphatase-like"/>
</dbReference>
<comment type="caution">
    <text evidence="7">The sequence shown here is derived from an EMBL/GenBank/DDBJ whole genome shotgun (WGS) entry which is preliminary data.</text>
</comment>
<feature type="region of interest" description="Disordered" evidence="3">
    <location>
        <begin position="876"/>
        <end position="937"/>
    </location>
</feature>
<feature type="compositionally biased region" description="Polar residues" evidence="3">
    <location>
        <begin position="517"/>
        <end position="530"/>
    </location>
</feature>
<feature type="region of interest" description="Disordered" evidence="3">
    <location>
        <begin position="345"/>
        <end position="364"/>
    </location>
</feature>
<feature type="region of interest" description="Disordered" evidence="3">
    <location>
        <begin position="1"/>
        <end position="22"/>
    </location>
</feature>
<reference evidence="7 8" key="1">
    <citation type="submission" date="2022-09" db="EMBL/GenBank/DDBJ databases">
        <authorList>
            <person name="Palmer J.M."/>
        </authorList>
    </citation>
    <scope>NUCLEOTIDE SEQUENCE [LARGE SCALE GENOMIC DNA]</scope>
    <source>
        <strain evidence="7 8">DSM 7382</strain>
    </source>
</reference>
<dbReference type="InterPro" id="IPR036873">
    <property type="entry name" value="Rhodanese-like_dom_sf"/>
</dbReference>
<feature type="domain" description="Rhodanese" evidence="6">
    <location>
        <begin position="96"/>
        <end position="214"/>
    </location>
</feature>
<dbReference type="InterPro" id="IPR000242">
    <property type="entry name" value="PTP_cat"/>
</dbReference>
<sequence>MPPLQHHNLKTPQLASSTTEQGTAEFAEAISARFSRSGTTALSLIALGAPPGMISPPSYPSHTPSSSHSMSTNISSPASASVFQPLLPESLSDLLSDSNALVLDIRPHNTYAIARLPHALSLSVPSTLLKRPNFSLARLAQMLPSNADRTRFTQWQSASRILVYDADSSVLLDGGNLLGLLRKFRNEGFPEDRSLTWLKGGFHTIWRDYPSLVDHEPPPNDDEEEDLSTPMTTTMSAPAGIDGILRTKHLPMSAFTMNSTTSLQTASPSLLRSHSRSEANLVPPTPTAPRADPFSAAPTPSQAPFTLRLPPTMSRASSRLPDVKEGQVVDSSTLEQGKQAFPRFSAQSSLPTISPQPSMYATSSRPHYNSMPHGQQMAFNPFFDTIRQNLELSRGANSHEGSSSKASAIPLKLPRRVRQRVGELPFEWLRQIARKSGKVKRPVIDTTTSESGEEGSTSEVDDPSPSPDTTSSTNSSAEDLTRALAMQFYKIELGEQRRLMGVMDHHSKESGVVASGSMASTGRSVSMSGASSGGLVTRSISHTGLPSPPSKSPMKSKKKSGHAFPFSITAGVEKGTKNRYRYIWPFEHARVRLLRKGSDEDDYMNASYVQPLGTTKRYIATQGPLAATFTDFWTLCWEQNVHVIVMLTREFESATEKCGTYWMEGSYGPLRLKVLESNDTPERALKRRESSGFFNLPSVASKPASTKRRRRKKTNGETDNEDSDGAHTIRRVFELRHTGFPLASPRHITQLQYLDWPDMNVPDDPTGLLDLMQQVDGVVESSRKGRAKVWGEGPLKGPSGPSLPNESSTAAADQEVKSDGSSHSSNSEDEVDSRTGVAKHAITNPPVLLHCSAGVGRTGGFIAVDAVLDGIRREMRKRRETNPGEPLSSSESRASSRGAEERMEVDSNSNHSNSSPSPPPREHGQDGQDRSSSEEARALGLGLGETSGLTLPLSVGLNEVHVPVAGFRSPPPEAMNVDEGNPNPNTTSPQRPAAANRNATIKPSPQLVNEVQNLLKRSSANAKGIDVSASPTPPPAPYFSSRGSETSVDDIRARRSMSISTSASAALGSSSVSHSHTGSGHLSTSPVSSHGGSSTSLSQAMKSVVIPPTTSYEGKSIYGSSSQISSTGPGSTEKASSGENKNKFVLPALPPTSPTSPRRPTAMRPSTSSRLNTWRSEVRTETQAAAAAEEKASRHSGVPERTSSSDEKERSASASDEQSSEQSKRSFEHNAGPRALHDDSSPPLLSTYDEPIQRVLEDMREQRMSLCQSLRQYVFVHRAIIEGALMIVDEEKAKKVRVEAGMVVLQDHTTPGGAKMEEREREEEDSALEVEDDPKTPERDIHLDSPFTSPSKNVMRRWSTSEMADIVMHSPLSSPGRQKRGPSPTELTKEGAKGEVMLTKRPSVKRKGRSSGEGSQELRYVGDPMLPLIP</sequence>
<organism evidence="7 8">
    <name type="scientific">Cerrena zonata</name>
    <dbReference type="NCBI Taxonomy" id="2478898"/>
    <lineage>
        <taxon>Eukaryota</taxon>
        <taxon>Fungi</taxon>
        <taxon>Dikarya</taxon>
        <taxon>Basidiomycota</taxon>
        <taxon>Agaricomycotina</taxon>
        <taxon>Agaricomycetes</taxon>
        <taxon>Polyporales</taxon>
        <taxon>Cerrenaceae</taxon>
        <taxon>Cerrena</taxon>
    </lineage>
</organism>
<feature type="compositionally biased region" description="Polar residues" evidence="3">
    <location>
        <begin position="261"/>
        <end position="272"/>
    </location>
</feature>
<dbReference type="PANTHER" id="PTHR19134:SF561">
    <property type="entry name" value="PROTEIN TYROSINE PHOSPHATASE 36E, ISOFORM A"/>
    <property type="match status" value="1"/>
</dbReference>
<feature type="compositionally biased region" description="Low complexity" evidence="3">
    <location>
        <begin position="467"/>
        <end position="476"/>
    </location>
</feature>
<feature type="compositionally biased region" description="Low complexity" evidence="3">
    <location>
        <begin position="1060"/>
        <end position="1098"/>
    </location>
</feature>
<feature type="region of interest" description="Disordered" evidence="3">
    <location>
        <begin position="966"/>
        <end position="1247"/>
    </location>
</feature>
<feature type="region of interest" description="Disordered" evidence="3">
    <location>
        <begin position="437"/>
        <end position="478"/>
    </location>
</feature>
<dbReference type="InterPro" id="IPR050348">
    <property type="entry name" value="Protein-Tyr_Phosphatase"/>
</dbReference>
<dbReference type="Gene3D" id="3.40.250.10">
    <property type="entry name" value="Rhodanese-like domain"/>
    <property type="match status" value="1"/>
</dbReference>
<dbReference type="GO" id="GO:0004725">
    <property type="term" value="F:protein tyrosine phosphatase activity"/>
    <property type="evidence" value="ECO:0007669"/>
    <property type="project" value="UniProtKB-EC"/>
</dbReference>
<dbReference type="InterPro" id="IPR016130">
    <property type="entry name" value="Tyr_Pase_AS"/>
</dbReference>
<protein>
    <recommendedName>
        <fullName evidence="2">protein-tyrosine-phosphatase</fullName>
        <ecNumber evidence="2">3.1.3.48</ecNumber>
    </recommendedName>
</protein>
<evidence type="ECO:0000313" key="8">
    <source>
        <dbReference type="Proteomes" id="UP001385951"/>
    </source>
</evidence>
<feature type="region of interest" description="Disordered" evidence="3">
    <location>
        <begin position="1310"/>
        <end position="1353"/>
    </location>
</feature>
<dbReference type="PANTHER" id="PTHR19134">
    <property type="entry name" value="RECEPTOR-TYPE TYROSINE-PROTEIN PHOSPHATASE"/>
    <property type="match status" value="1"/>
</dbReference>
<keyword evidence="8" id="KW-1185">Reference proteome</keyword>
<evidence type="ECO:0000259" key="4">
    <source>
        <dbReference type="PROSITE" id="PS50055"/>
    </source>
</evidence>
<feature type="compositionally biased region" description="Low complexity" evidence="3">
    <location>
        <begin position="791"/>
        <end position="804"/>
    </location>
</feature>
<evidence type="ECO:0000259" key="5">
    <source>
        <dbReference type="PROSITE" id="PS50056"/>
    </source>
</evidence>
<evidence type="ECO:0000256" key="3">
    <source>
        <dbReference type="SAM" id="MobiDB-lite"/>
    </source>
</evidence>
<feature type="compositionally biased region" description="Basic and acidic residues" evidence="3">
    <location>
        <begin position="1333"/>
        <end position="1343"/>
    </location>
</feature>
<evidence type="ECO:0000313" key="7">
    <source>
        <dbReference type="EMBL" id="KAK7688271.1"/>
    </source>
</evidence>
<dbReference type="Proteomes" id="UP001385951">
    <property type="component" value="Unassembled WGS sequence"/>
</dbReference>
<feature type="compositionally biased region" description="Low complexity" evidence="3">
    <location>
        <begin position="446"/>
        <end position="458"/>
    </location>
</feature>
<dbReference type="SMART" id="SM00194">
    <property type="entry name" value="PTPc"/>
    <property type="match status" value="1"/>
</dbReference>
<feature type="compositionally biased region" description="Low complexity" evidence="3">
    <location>
        <begin position="60"/>
        <end position="74"/>
    </location>
</feature>
<dbReference type="SUPFAM" id="SSF52821">
    <property type="entry name" value="Rhodanese/Cell cycle control phosphatase"/>
    <property type="match status" value="1"/>
</dbReference>
<dbReference type="PROSITE" id="PS00383">
    <property type="entry name" value="TYR_PHOSPHATASE_1"/>
    <property type="match status" value="1"/>
</dbReference>
<comment type="similarity">
    <text evidence="1">Belongs to the protein-tyrosine phosphatase family. Non-receptor class subfamily.</text>
</comment>
<feature type="compositionally biased region" description="Low complexity" evidence="3">
    <location>
        <begin position="1155"/>
        <end position="1170"/>
    </location>
</feature>
<dbReference type="InterPro" id="IPR000387">
    <property type="entry name" value="Tyr_Pase_dom"/>
</dbReference>
<feature type="region of interest" description="Disordered" evidence="3">
    <location>
        <begin position="783"/>
        <end position="835"/>
    </location>
</feature>
<feature type="compositionally biased region" description="Basic and acidic residues" evidence="3">
    <location>
        <begin position="920"/>
        <end position="937"/>
    </location>
</feature>
<dbReference type="PROSITE" id="PS50056">
    <property type="entry name" value="TYR_PHOSPHATASE_2"/>
    <property type="match status" value="1"/>
</dbReference>
<dbReference type="SMART" id="SM00404">
    <property type="entry name" value="PTPc_motif"/>
    <property type="match status" value="1"/>
</dbReference>
<dbReference type="EMBL" id="JASBNA010000011">
    <property type="protein sequence ID" value="KAK7688271.1"/>
    <property type="molecule type" value="Genomic_DNA"/>
</dbReference>
<dbReference type="InterPro" id="IPR001763">
    <property type="entry name" value="Rhodanese-like_dom"/>
</dbReference>
<dbReference type="PROSITE" id="PS50206">
    <property type="entry name" value="RHODANESE_3"/>
    <property type="match status" value="1"/>
</dbReference>
<feature type="region of interest" description="Disordered" evidence="3">
    <location>
        <begin position="261"/>
        <end position="309"/>
    </location>
</feature>
<name>A0AAW0G630_9APHY</name>
<accession>A0AAW0G630</accession>
<dbReference type="SUPFAM" id="SSF52799">
    <property type="entry name" value="(Phosphotyrosine protein) phosphatases II"/>
    <property type="match status" value="1"/>
</dbReference>
<dbReference type="InterPro" id="IPR003595">
    <property type="entry name" value="Tyr_Pase_cat"/>
</dbReference>